<comment type="caution">
    <text evidence="2">The sequence shown here is derived from an EMBL/GenBank/DDBJ whole genome shotgun (WGS) entry which is preliminary data.</text>
</comment>
<dbReference type="EMBL" id="JAVREV010000003">
    <property type="protein sequence ID" value="MDT0442311.1"/>
    <property type="molecule type" value="Genomic_DNA"/>
</dbReference>
<gene>
    <name evidence="2" type="ORF">RM779_06835</name>
</gene>
<accession>A0ABU2RZX3</accession>
<protein>
    <submittedName>
        <fullName evidence="2">Uncharacterized protein</fullName>
    </submittedName>
</protein>
<feature type="region of interest" description="Disordered" evidence="1">
    <location>
        <begin position="1"/>
        <end position="48"/>
    </location>
</feature>
<organism evidence="2 3">
    <name type="scientific">Streptomyces johnsoniae</name>
    <dbReference type="NCBI Taxonomy" id="3075532"/>
    <lineage>
        <taxon>Bacteria</taxon>
        <taxon>Bacillati</taxon>
        <taxon>Actinomycetota</taxon>
        <taxon>Actinomycetes</taxon>
        <taxon>Kitasatosporales</taxon>
        <taxon>Streptomycetaceae</taxon>
        <taxon>Streptomyces</taxon>
    </lineage>
</organism>
<reference evidence="3" key="1">
    <citation type="submission" date="2023-07" db="EMBL/GenBank/DDBJ databases">
        <title>30 novel species of actinomycetes from the DSMZ collection.</title>
        <authorList>
            <person name="Nouioui I."/>
        </authorList>
    </citation>
    <scope>NUCLEOTIDE SEQUENCE [LARGE SCALE GENOMIC DNA]</scope>
    <source>
        <strain evidence="3">DSM 41886</strain>
    </source>
</reference>
<feature type="compositionally biased region" description="Basic and acidic residues" evidence="1">
    <location>
        <begin position="1"/>
        <end position="12"/>
    </location>
</feature>
<evidence type="ECO:0000313" key="2">
    <source>
        <dbReference type="EMBL" id="MDT0442311.1"/>
    </source>
</evidence>
<keyword evidence="3" id="KW-1185">Reference proteome</keyword>
<name>A0ABU2RZX3_9ACTN</name>
<dbReference type="Proteomes" id="UP001183615">
    <property type="component" value="Unassembled WGS sequence"/>
</dbReference>
<sequence length="71" mass="7377">MSHLGDGFHDGAARPQESLQGEPLASTMAMPLESVSHDNPRSAAADNIGQSWTSFLEPVPAAAPANSNPVH</sequence>
<evidence type="ECO:0000256" key="1">
    <source>
        <dbReference type="SAM" id="MobiDB-lite"/>
    </source>
</evidence>
<evidence type="ECO:0000313" key="3">
    <source>
        <dbReference type="Proteomes" id="UP001183615"/>
    </source>
</evidence>
<dbReference type="RefSeq" id="WP_311616747.1">
    <property type="nucleotide sequence ID" value="NZ_JAVREV010000003.1"/>
</dbReference>
<proteinExistence type="predicted"/>